<accession>E3MLC4</accession>
<keyword evidence="3" id="KW-1185">Reference proteome</keyword>
<reference evidence="2" key="1">
    <citation type="submission" date="2007-07" db="EMBL/GenBank/DDBJ databases">
        <title>PCAP assembly of the Caenorhabditis remanei genome.</title>
        <authorList>
            <consortium name="The Caenorhabditis remanei Sequencing Consortium"/>
            <person name="Wilson R.K."/>
        </authorList>
    </citation>
    <scope>NUCLEOTIDE SEQUENCE [LARGE SCALE GENOMIC DNA]</scope>
    <source>
        <strain evidence="2">PB4641</strain>
    </source>
</reference>
<dbReference type="HOGENOM" id="CLU_769956_0_0_1"/>
<dbReference type="RefSeq" id="XP_003103130.2">
    <property type="nucleotide sequence ID" value="XM_003103082.2"/>
</dbReference>
<evidence type="ECO:0000313" key="2">
    <source>
        <dbReference type="EMBL" id="EFP04459.1"/>
    </source>
</evidence>
<dbReference type="InterPro" id="IPR012885">
    <property type="entry name" value="F-box_Sdz-33"/>
</dbReference>
<gene>
    <name evidence="2" type="ORF">CRE_25733</name>
</gene>
<dbReference type="PANTHER" id="PTHR21503">
    <property type="entry name" value="F-BOX-CONTAINING HYPOTHETICAL PROTEIN C.ELEGANS"/>
    <property type="match status" value="1"/>
</dbReference>
<dbReference type="Pfam" id="PF07735">
    <property type="entry name" value="FBA_2"/>
    <property type="match status" value="1"/>
</dbReference>
<feature type="domain" description="Sdz-33 F-box" evidence="1">
    <location>
        <begin position="220"/>
        <end position="281"/>
    </location>
</feature>
<dbReference type="CTD" id="9818221"/>
<dbReference type="PANTHER" id="PTHR21503:SF8">
    <property type="entry name" value="F-BOX ASSOCIATED DOMAIN-CONTAINING PROTEIN-RELATED"/>
    <property type="match status" value="1"/>
</dbReference>
<sequence>MEKFPLLRLPAVPLKKVVKELNFILLALCSEKMGRVVASMRFKTSVFKINHTAVEKNISVSFKTLNLQWNFVVSSDASEYNYKYTFEGQTIKFNIIRLHWRYFTINSLCGSSTAKTVEHFLRKTFVCENIDYKIDGEGCQNIENYILEKVNKDPNCKSLSLGTIANVQMNNSSRPKPFTQPIKEEHLEFVFKNLVDRIELIVVGDPGKKFRYYYRITQKYITVRTPKYWFTFQNLIGARCESLILSRNERSSHCNLNPEQLNNYLKRWIDGKQPDISYLYVELQWYPQKTEKWGQLTAGIELLDFDAKRNDEDYGGPSLVNMRMNNSKLKFWDIHATDGTMSCIGCEGTTFLLKVFKSKE</sequence>
<organism evidence="3">
    <name type="scientific">Caenorhabditis remanei</name>
    <name type="common">Caenorhabditis vulgaris</name>
    <dbReference type="NCBI Taxonomy" id="31234"/>
    <lineage>
        <taxon>Eukaryota</taxon>
        <taxon>Metazoa</taxon>
        <taxon>Ecdysozoa</taxon>
        <taxon>Nematoda</taxon>
        <taxon>Chromadorea</taxon>
        <taxon>Rhabditida</taxon>
        <taxon>Rhabditina</taxon>
        <taxon>Rhabditomorpha</taxon>
        <taxon>Rhabditoidea</taxon>
        <taxon>Rhabditidae</taxon>
        <taxon>Peloderinae</taxon>
        <taxon>Caenorhabditis</taxon>
    </lineage>
</organism>
<dbReference type="GeneID" id="9818221"/>
<dbReference type="Proteomes" id="UP000008281">
    <property type="component" value="Unassembled WGS sequence"/>
</dbReference>
<proteinExistence type="predicted"/>
<protein>
    <recommendedName>
        <fullName evidence="1">Sdz-33 F-box domain-containing protein</fullName>
    </recommendedName>
</protein>
<dbReference type="KEGG" id="crq:GCK72_011911"/>
<evidence type="ECO:0000259" key="1">
    <source>
        <dbReference type="Pfam" id="PF07735"/>
    </source>
</evidence>
<name>E3MLC4_CAERE</name>
<dbReference type="InParanoid" id="E3MLC4"/>
<dbReference type="AlphaFoldDB" id="E3MLC4"/>
<evidence type="ECO:0000313" key="3">
    <source>
        <dbReference type="Proteomes" id="UP000008281"/>
    </source>
</evidence>
<dbReference type="EMBL" id="DS268454">
    <property type="protein sequence ID" value="EFP04459.1"/>
    <property type="molecule type" value="Genomic_DNA"/>
</dbReference>